<keyword evidence="4 5" id="KW-0833">Ubl conjugation pathway</keyword>
<evidence type="ECO:0000256" key="1">
    <source>
        <dbReference type="ARBA" id="ARBA00000900"/>
    </source>
</evidence>
<accession>A0A6P8DHQ3</accession>
<dbReference type="AlphaFoldDB" id="A0A6P8DHQ3"/>
<evidence type="ECO:0000256" key="4">
    <source>
        <dbReference type="ARBA" id="ARBA00022786"/>
    </source>
</evidence>
<dbReference type="InterPro" id="IPR013083">
    <property type="entry name" value="Znf_RING/FYVE/PHD"/>
</dbReference>
<comment type="catalytic activity">
    <reaction evidence="1 5">
        <text>S-ubiquitinyl-[E2 ubiquitin-conjugating enzyme]-L-cysteine + [acceptor protein]-L-lysine = [E2 ubiquitin-conjugating enzyme]-L-cysteine + N(6)-ubiquitinyl-[acceptor protein]-L-lysine.</text>
        <dbReference type="EC" id="2.3.2.27"/>
    </reaction>
</comment>
<dbReference type="SMART" id="SM00504">
    <property type="entry name" value="Ubox"/>
    <property type="match status" value="1"/>
</dbReference>
<dbReference type="EC" id="2.3.2.27" evidence="5"/>
<dbReference type="GO" id="GO:0061630">
    <property type="term" value="F:ubiquitin protein ligase activity"/>
    <property type="evidence" value="ECO:0007669"/>
    <property type="project" value="UniProtKB-UniRule"/>
</dbReference>
<dbReference type="PROSITE" id="PS51698">
    <property type="entry name" value="U_BOX"/>
    <property type="match status" value="1"/>
</dbReference>
<dbReference type="GO" id="GO:0016567">
    <property type="term" value="P:protein ubiquitination"/>
    <property type="evidence" value="ECO:0007669"/>
    <property type="project" value="UniProtKB-UniRule"/>
</dbReference>
<dbReference type="FunFam" id="3.30.40.10:FF:000442">
    <property type="entry name" value="RING-type E3 ubiquitin transferase"/>
    <property type="match status" value="1"/>
</dbReference>
<dbReference type="InterPro" id="IPR045210">
    <property type="entry name" value="RING-Ubox_PUB"/>
</dbReference>
<evidence type="ECO:0000256" key="5">
    <source>
        <dbReference type="RuleBase" id="RU369093"/>
    </source>
</evidence>
<dbReference type="Pfam" id="PF04564">
    <property type="entry name" value="U-box"/>
    <property type="match status" value="1"/>
</dbReference>
<evidence type="ECO:0000256" key="2">
    <source>
        <dbReference type="ARBA" id="ARBA00004906"/>
    </source>
</evidence>
<dbReference type="InterPro" id="IPR045185">
    <property type="entry name" value="PUB22/23/24-like"/>
</dbReference>
<keyword evidence="3 5" id="KW-0808">Transferase</keyword>
<dbReference type="PANTHER" id="PTHR22849">
    <property type="entry name" value="WDSAM1 PROTEIN"/>
    <property type="match status" value="1"/>
</dbReference>
<keyword evidence="7" id="KW-1185">Reference proteome</keyword>
<dbReference type="InterPro" id="IPR003613">
    <property type="entry name" value="Ubox_domain"/>
</dbReference>
<dbReference type="Pfam" id="PF25598">
    <property type="entry name" value="ARM_PUB"/>
    <property type="match status" value="1"/>
</dbReference>
<dbReference type="CDD" id="cd16664">
    <property type="entry name" value="RING-Ubox_PUB"/>
    <property type="match status" value="1"/>
</dbReference>
<dbReference type="RefSeq" id="XP_031392831.1">
    <property type="nucleotide sequence ID" value="XM_031536971.1"/>
</dbReference>
<dbReference type="SUPFAM" id="SSF57850">
    <property type="entry name" value="RING/U-box"/>
    <property type="match status" value="1"/>
</dbReference>
<feature type="domain" description="U-box" evidence="6">
    <location>
        <begin position="9"/>
        <end position="83"/>
    </location>
</feature>
<dbReference type="InterPro" id="IPR016024">
    <property type="entry name" value="ARM-type_fold"/>
</dbReference>
<name>A0A6P8DHQ3_PUNGR</name>
<protein>
    <recommendedName>
        <fullName evidence="5 6">U-box domain-containing protein</fullName>
        <ecNumber evidence="5">2.3.2.27</ecNumber>
    </recommendedName>
    <alternativeName>
        <fullName evidence="5">RING-type E3 ubiquitin transferase PUB</fullName>
    </alternativeName>
</protein>
<dbReference type="Proteomes" id="UP000515151">
    <property type="component" value="Chromosome 4"/>
</dbReference>
<evidence type="ECO:0000259" key="6">
    <source>
        <dbReference type="PROSITE" id="PS51698"/>
    </source>
</evidence>
<proteinExistence type="predicted"/>
<reference evidence="8" key="2">
    <citation type="submission" date="2025-08" db="UniProtKB">
        <authorList>
            <consortium name="RefSeq"/>
        </authorList>
    </citation>
    <scope>IDENTIFICATION</scope>
    <source>
        <tissue evidence="8">Leaf</tissue>
    </source>
</reference>
<dbReference type="InterPro" id="IPR058678">
    <property type="entry name" value="ARM_PUB"/>
</dbReference>
<dbReference type="SUPFAM" id="SSF48371">
    <property type="entry name" value="ARM repeat"/>
    <property type="match status" value="1"/>
</dbReference>
<reference evidence="7" key="1">
    <citation type="journal article" date="2020" name="Plant Biotechnol. J.">
        <title>The pomegranate (Punica granatum L.) draft genome dissects genetic divergence between soft- and hard-seeded cultivars.</title>
        <authorList>
            <person name="Luo X."/>
            <person name="Li H."/>
            <person name="Wu Z."/>
            <person name="Yao W."/>
            <person name="Zhao P."/>
            <person name="Cao D."/>
            <person name="Yu H."/>
            <person name="Li K."/>
            <person name="Poudel K."/>
            <person name="Zhao D."/>
            <person name="Zhang F."/>
            <person name="Xia X."/>
            <person name="Chen L."/>
            <person name="Wang Q."/>
            <person name="Jing D."/>
            <person name="Cao S."/>
        </authorList>
    </citation>
    <scope>NUCLEOTIDE SEQUENCE [LARGE SCALE GENOMIC DNA]</scope>
    <source>
        <strain evidence="7">cv. Tunisia</strain>
    </source>
</reference>
<dbReference type="Gene3D" id="1.25.10.10">
    <property type="entry name" value="Leucine-rich Repeat Variant"/>
    <property type="match status" value="1"/>
</dbReference>
<dbReference type="Gene3D" id="3.30.40.10">
    <property type="entry name" value="Zinc/RING finger domain, C3HC4 (zinc finger)"/>
    <property type="match status" value="1"/>
</dbReference>
<organism evidence="7 8">
    <name type="scientific">Punica granatum</name>
    <name type="common">Pomegranate</name>
    <dbReference type="NCBI Taxonomy" id="22663"/>
    <lineage>
        <taxon>Eukaryota</taxon>
        <taxon>Viridiplantae</taxon>
        <taxon>Streptophyta</taxon>
        <taxon>Embryophyta</taxon>
        <taxon>Tracheophyta</taxon>
        <taxon>Spermatophyta</taxon>
        <taxon>Magnoliopsida</taxon>
        <taxon>eudicotyledons</taxon>
        <taxon>Gunneridae</taxon>
        <taxon>Pentapetalae</taxon>
        <taxon>rosids</taxon>
        <taxon>malvids</taxon>
        <taxon>Myrtales</taxon>
        <taxon>Lythraceae</taxon>
        <taxon>Punica</taxon>
    </lineage>
</organism>
<dbReference type="UniPathway" id="UPA00143"/>
<comment type="function">
    <text evidence="5">Functions as an E3 ubiquitin ligase.</text>
</comment>
<dbReference type="PANTHER" id="PTHR22849:SF163">
    <property type="entry name" value="U-BOX DOMAIN-CONTAINING PROTEIN"/>
    <property type="match status" value="1"/>
</dbReference>
<comment type="pathway">
    <text evidence="2 5">Protein modification; protein ubiquitination.</text>
</comment>
<sequence>MGREELYITVPSLFRCPISLDVMKSPVSLCTGVTYDRSSIQHWLESGHDTCPATNQPLPSKDFVPNLTLHRLINLWIHSSAFSSSSSPRRPAAGTSSPSSPLTLLPPVVSSCKIRELVAGIAREPQAAGVDEFEKIAQFTSYCEENRRFLANLPDSVEAILRVLVRKGGQIEVIESAVRVLDWILLENGVRERIHRLIVRSDYEKFFDSILSVLRNGRLGSKVQSARVLELIASNAESRRTIGEKEAILSALVHLLRTESDMLLADAVLSLLISLSVTRSIKAQLVQLGLVPILSRIISDPNTANPAAERAIKMVHLVSALAEGRIAISEDPTCAVAVLDRLMKVPRAAKEEGVAVLWGMCCAYRDGRVKERVGRANGVTKLLVVMQSEGDAGVVKRMCGDLVKVLRGVAMVDPSSSSGYGRLASLETKTTHIRPTETDRWEIPPFMSLTAHYGGAGKIT</sequence>
<evidence type="ECO:0000256" key="3">
    <source>
        <dbReference type="ARBA" id="ARBA00022679"/>
    </source>
</evidence>
<dbReference type="GeneID" id="116204723"/>
<evidence type="ECO:0000313" key="7">
    <source>
        <dbReference type="Proteomes" id="UP000515151"/>
    </source>
</evidence>
<dbReference type="OrthoDB" id="10064100at2759"/>
<evidence type="ECO:0000313" key="8">
    <source>
        <dbReference type="RefSeq" id="XP_031392831.1"/>
    </source>
</evidence>
<dbReference type="InterPro" id="IPR011989">
    <property type="entry name" value="ARM-like"/>
</dbReference>
<gene>
    <name evidence="8" type="primary">LOC116204723</name>
</gene>